<sequence>MDTAETSFRLLTTGPGGLSLNCAAITPELPRGSVGLRELRTLLTSRHVSDAARDAVWRELVARARQGKSAWTVAAVGMAMPALRTIALSLTRTLPAGDPVDVDIAILAGFLRGVHRVDVDLPGIRPRLCEAARFAGERTVRYLVAKAERQRGEPPPPRPWFHPDLVLIDAVSEGVLDELDAELIALSRLEDVPLRTPVPPTFSSAACSSTGVDEQAHMTSARNQGTPDATTATDPKGGRGTTPGSARISPNHPSVAARARRARRRRPARCRPRRRTPLPCWVVTWVLAVTAAAVLVIAAAATGACAASVVAAVPKDLNSVLTNLRNWLIGLLAALSTLMLTIGGLRYLVAGGDPSEVQKAKGALKAAAFGYALAVLAPLFVSVLKRIVGG</sequence>
<feature type="transmembrane region" description="Helical" evidence="2">
    <location>
        <begin position="326"/>
        <end position="348"/>
    </location>
</feature>
<accession>A0ABW1BN25</accession>
<keyword evidence="2" id="KW-0472">Membrane</keyword>
<proteinExistence type="predicted"/>
<feature type="compositionally biased region" description="Polar residues" evidence="1">
    <location>
        <begin position="205"/>
        <end position="233"/>
    </location>
</feature>
<comment type="caution">
    <text evidence="3">The sequence shown here is derived from an EMBL/GenBank/DDBJ whole genome shotgun (WGS) entry which is preliminary data.</text>
</comment>
<feature type="region of interest" description="Disordered" evidence="1">
    <location>
        <begin position="205"/>
        <end position="270"/>
    </location>
</feature>
<feature type="transmembrane region" description="Helical" evidence="2">
    <location>
        <begin position="281"/>
        <end position="314"/>
    </location>
</feature>
<keyword evidence="2" id="KW-1133">Transmembrane helix</keyword>
<feature type="transmembrane region" description="Helical" evidence="2">
    <location>
        <begin position="368"/>
        <end position="388"/>
    </location>
</feature>
<keyword evidence="4" id="KW-1185">Reference proteome</keyword>
<evidence type="ECO:0000256" key="2">
    <source>
        <dbReference type="SAM" id="Phobius"/>
    </source>
</evidence>
<evidence type="ECO:0000256" key="1">
    <source>
        <dbReference type="SAM" id="MobiDB-lite"/>
    </source>
</evidence>
<evidence type="ECO:0000313" key="4">
    <source>
        <dbReference type="Proteomes" id="UP001596096"/>
    </source>
</evidence>
<protein>
    <submittedName>
        <fullName evidence="3">Pilin</fullName>
    </submittedName>
</protein>
<reference evidence="4" key="1">
    <citation type="journal article" date="2019" name="Int. J. Syst. Evol. Microbiol.">
        <title>The Global Catalogue of Microorganisms (GCM) 10K type strain sequencing project: providing services to taxonomists for standard genome sequencing and annotation.</title>
        <authorList>
            <consortium name="The Broad Institute Genomics Platform"/>
            <consortium name="The Broad Institute Genome Sequencing Center for Infectious Disease"/>
            <person name="Wu L."/>
            <person name="Ma J."/>
        </authorList>
    </citation>
    <scope>NUCLEOTIDE SEQUENCE [LARGE SCALE GENOMIC DNA]</scope>
    <source>
        <strain evidence="4">CGMCC 4.7106</strain>
    </source>
</reference>
<organism evidence="3 4">
    <name type="scientific">Nonomuraea harbinensis</name>
    <dbReference type="NCBI Taxonomy" id="1286938"/>
    <lineage>
        <taxon>Bacteria</taxon>
        <taxon>Bacillati</taxon>
        <taxon>Actinomycetota</taxon>
        <taxon>Actinomycetes</taxon>
        <taxon>Streptosporangiales</taxon>
        <taxon>Streptosporangiaceae</taxon>
        <taxon>Nonomuraea</taxon>
    </lineage>
</organism>
<dbReference type="RefSeq" id="WP_246639884.1">
    <property type="nucleotide sequence ID" value="NZ_JAHKRN010000012.1"/>
</dbReference>
<name>A0ABW1BN25_9ACTN</name>
<gene>
    <name evidence="3" type="ORF">ACFPUY_03595</name>
</gene>
<dbReference type="EMBL" id="JBHSNW010000001">
    <property type="protein sequence ID" value="MFC5814151.1"/>
    <property type="molecule type" value="Genomic_DNA"/>
</dbReference>
<feature type="compositionally biased region" description="Basic residues" evidence="1">
    <location>
        <begin position="258"/>
        <end position="270"/>
    </location>
</feature>
<dbReference type="InterPro" id="IPR043993">
    <property type="entry name" value="T4SS_pilin"/>
</dbReference>
<dbReference type="Proteomes" id="UP001596096">
    <property type="component" value="Unassembled WGS sequence"/>
</dbReference>
<evidence type="ECO:0000313" key="3">
    <source>
        <dbReference type="EMBL" id="MFC5814151.1"/>
    </source>
</evidence>
<keyword evidence="2" id="KW-0812">Transmembrane</keyword>
<dbReference type="Pfam" id="PF18895">
    <property type="entry name" value="T4SS_pilin"/>
    <property type="match status" value="1"/>
</dbReference>